<feature type="compositionally biased region" description="Pro residues" evidence="1">
    <location>
        <begin position="529"/>
        <end position="539"/>
    </location>
</feature>
<feature type="region of interest" description="Disordered" evidence="1">
    <location>
        <begin position="569"/>
        <end position="642"/>
    </location>
</feature>
<feature type="region of interest" description="Disordered" evidence="1">
    <location>
        <begin position="1"/>
        <end position="104"/>
    </location>
</feature>
<feature type="compositionally biased region" description="Low complexity" evidence="1">
    <location>
        <begin position="47"/>
        <end position="63"/>
    </location>
</feature>
<feature type="compositionally biased region" description="Basic and acidic residues" evidence="1">
    <location>
        <begin position="748"/>
        <end position="757"/>
    </location>
</feature>
<keyword evidence="3" id="KW-1185">Reference proteome</keyword>
<protein>
    <submittedName>
        <fullName evidence="2">Uncharacterized protein</fullName>
    </submittedName>
</protein>
<reference evidence="2" key="2">
    <citation type="submission" date="2023-05" db="EMBL/GenBank/DDBJ databases">
        <authorList>
            <consortium name="Lawrence Berkeley National Laboratory"/>
            <person name="Steindorff A."/>
            <person name="Hensen N."/>
            <person name="Bonometti L."/>
            <person name="Westerberg I."/>
            <person name="Brannstrom I.O."/>
            <person name="Guillou S."/>
            <person name="Cros-Aarteil S."/>
            <person name="Calhoun S."/>
            <person name="Haridas S."/>
            <person name="Kuo A."/>
            <person name="Mondo S."/>
            <person name="Pangilinan J."/>
            <person name="Riley R."/>
            <person name="Labutti K."/>
            <person name="Andreopoulos B."/>
            <person name="Lipzen A."/>
            <person name="Chen C."/>
            <person name="Yanf M."/>
            <person name="Daum C."/>
            <person name="Ng V."/>
            <person name="Clum A."/>
            <person name="Ohm R."/>
            <person name="Martin F."/>
            <person name="Silar P."/>
            <person name="Natvig D."/>
            <person name="Lalanne C."/>
            <person name="Gautier V."/>
            <person name="Ament-Velasquez S.L."/>
            <person name="Kruys A."/>
            <person name="Hutchinson M.I."/>
            <person name="Powell A.J."/>
            <person name="Barry K."/>
            <person name="Miller A.N."/>
            <person name="Grigoriev I.V."/>
            <person name="Debuchy R."/>
            <person name="Gladieux P."/>
            <person name="Thoren M.H."/>
            <person name="Johannesson H."/>
        </authorList>
    </citation>
    <scope>NUCLEOTIDE SEQUENCE</scope>
    <source>
        <strain evidence="2">CBS 123565</strain>
    </source>
</reference>
<dbReference type="EMBL" id="MU853412">
    <property type="protein sequence ID" value="KAK4133381.1"/>
    <property type="molecule type" value="Genomic_DNA"/>
</dbReference>
<name>A0AAN6UKH1_9PEZI</name>
<organism evidence="2 3">
    <name type="scientific">Trichocladium antarcticum</name>
    <dbReference type="NCBI Taxonomy" id="1450529"/>
    <lineage>
        <taxon>Eukaryota</taxon>
        <taxon>Fungi</taxon>
        <taxon>Dikarya</taxon>
        <taxon>Ascomycota</taxon>
        <taxon>Pezizomycotina</taxon>
        <taxon>Sordariomycetes</taxon>
        <taxon>Sordariomycetidae</taxon>
        <taxon>Sordariales</taxon>
        <taxon>Chaetomiaceae</taxon>
        <taxon>Trichocladium</taxon>
    </lineage>
</organism>
<gene>
    <name evidence="2" type="ORF">BT67DRAFT_442829</name>
</gene>
<feature type="compositionally biased region" description="Low complexity" evidence="1">
    <location>
        <begin position="790"/>
        <end position="810"/>
    </location>
</feature>
<proteinExistence type="predicted"/>
<reference evidence="2" key="1">
    <citation type="journal article" date="2023" name="Mol. Phylogenet. Evol.">
        <title>Genome-scale phylogeny and comparative genomics of the fungal order Sordariales.</title>
        <authorList>
            <person name="Hensen N."/>
            <person name="Bonometti L."/>
            <person name="Westerberg I."/>
            <person name="Brannstrom I.O."/>
            <person name="Guillou S."/>
            <person name="Cros-Aarteil S."/>
            <person name="Calhoun S."/>
            <person name="Haridas S."/>
            <person name="Kuo A."/>
            <person name="Mondo S."/>
            <person name="Pangilinan J."/>
            <person name="Riley R."/>
            <person name="LaButti K."/>
            <person name="Andreopoulos B."/>
            <person name="Lipzen A."/>
            <person name="Chen C."/>
            <person name="Yan M."/>
            <person name="Daum C."/>
            <person name="Ng V."/>
            <person name="Clum A."/>
            <person name="Steindorff A."/>
            <person name="Ohm R.A."/>
            <person name="Martin F."/>
            <person name="Silar P."/>
            <person name="Natvig D.O."/>
            <person name="Lalanne C."/>
            <person name="Gautier V."/>
            <person name="Ament-Velasquez S.L."/>
            <person name="Kruys A."/>
            <person name="Hutchinson M.I."/>
            <person name="Powell A.J."/>
            <person name="Barry K."/>
            <person name="Miller A.N."/>
            <person name="Grigoriev I.V."/>
            <person name="Debuchy R."/>
            <person name="Gladieux P."/>
            <person name="Hiltunen Thoren M."/>
            <person name="Johannesson H."/>
        </authorList>
    </citation>
    <scope>NUCLEOTIDE SEQUENCE</scope>
    <source>
        <strain evidence="2">CBS 123565</strain>
    </source>
</reference>
<accession>A0AAN6UKH1</accession>
<evidence type="ECO:0000313" key="2">
    <source>
        <dbReference type="EMBL" id="KAK4133381.1"/>
    </source>
</evidence>
<comment type="caution">
    <text evidence="2">The sequence shown here is derived from an EMBL/GenBank/DDBJ whole genome shotgun (WGS) entry which is preliminary data.</text>
</comment>
<feature type="region of interest" description="Disordered" evidence="1">
    <location>
        <begin position="509"/>
        <end position="539"/>
    </location>
</feature>
<sequence>MLGRGRGRPASRSAVEPPAGPSRRSTRNQQQQQNAETQHEDQEQSHPEFSPSQEEQQQDQLQPRLETSMHPPGSQQIIDPAITGPEDAGMHPPPVPSAKNPRGQTISHFARRGTRRDARAPSMVSLNSTGATDAYSSQPEPYNAASQRSPGRVLGMAMRGNSVLSSQAEETPGQKAVRARMMNTMLPRLFDASDDLFSHLLTDQEDLEMWDVERDSLRKPFDDYRNNYVSDESNPFVDPMFVISALRSARAPPSESTILKIVSAANLTSLLDEITPINDEILLPLLQGLDSMFPKLSISEGPDGNDFGRNQQIIDQALMIRTQLSILTLDTLQRESPTPFHPVEQVAKIWCDGDVPIEVVDAFVRNENDAIPLKPIATAGSGLATLAKNRSGITFRAICSNLHYNPTEGFDLGPVRREFDFGDFVENLRAFVEKSFAAIRVSLRPESSVRRDQPLLLAPSDATSRVDSQIRSQLEADASVYTFDRAESGGPSLSYNIEELRKMKQLEQQAPPGYGGGHQLPPNSYAPAPRIPYPPGFGSPTPPPGLIYAESAIQNVYQPDGIVYGEPAVQSTGRKRRSQDDSAAGSAPAAAKKPRARRKKNDVAAPSAAPLSAAAATTSSAAPEAMHSQYPPLPGSQDEPDFDALSQRTREISAATRKAREPQVRSAWVRNDVRMLVKAVDTFSCKWSTIEAEIKAGTIPFERPRDQQALRDKARLLKQDFLKADAILPRGFDYVVLGKKEKEAVRACGKNPDRREGDVDENGQPINTELDNENMLGALPAPLPAPLAPAEPAAEPQAEPQQQVPEPTAV</sequence>
<evidence type="ECO:0000313" key="3">
    <source>
        <dbReference type="Proteomes" id="UP001304895"/>
    </source>
</evidence>
<feature type="compositionally biased region" description="Basic and acidic residues" evidence="1">
    <location>
        <begin position="37"/>
        <end position="46"/>
    </location>
</feature>
<evidence type="ECO:0000256" key="1">
    <source>
        <dbReference type="SAM" id="MobiDB-lite"/>
    </source>
</evidence>
<dbReference type="AlphaFoldDB" id="A0AAN6UKH1"/>
<dbReference type="Proteomes" id="UP001304895">
    <property type="component" value="Unassembled WGS sequence"/>
</dbReference>
<feature type="region of interest" description="Disordered" evidence="1">
    <location>
        <begin position="748"/>
        <end position="810"/>
    </location>
</feature>
<feature type="compositionally biased region" description="Low complexity" evidence="1">
    <location>
        <begin position="604"/>
        <end position="625"/>
    </location>
</feature>
<feature type="compositionally biased region" description="Low complexity" evidence="1">
    <location>
        <begin position="582"/>
        <end position="591"/>
    </location>
</feature>